<evidence type="ECO:0000313" key="2">
    <source>
        <dbReference type="EMBL" id="CAB4687530.1"/>
    </source>
</evidence>
<keyword evidence="1" id="KW-0472">Membrane</keyword>
<reference evidence="2" key="1">
    <citation type="submission" date="2020-05" db="EMBL/GenBank/DDBJ databases">
        <authorList>
            <person name="Chiriac C."/>
            <person name="Salcher M."/>
            <person name="Ghai R."/>
            <person name="Kavagutti S V."/>
        </authorList>
    </citation>
    <scope>NUCLEOTIDE SEQUENCE</scope>
</reference>
<keyword evidence="1" id="KW-0812">Transmembrane</keyword>
<name>A0A6J6NLN7_9ZZZZ</name>
<accession>A0A6J6NLN7</accession>
<dbReference type="EMBL" id="CAEZXL010000086">
    <property type="protein sequence ID" value="CAB4687530.1"/>
    <property type="molecule type" value="Genomic_DNA"/>
</dbReference>
<keyword evidence="1" id="KW-1133">Transmembrane helix</keyword>
<sequence>MSKEFENDELLMALKKSDKTKPAPILDDQILINPSARATRRNAISLKPAKILVSALGGVAALAIVTGGVVAINAKPGLTGNSKDGPGSAMKVWVPDVVATAGQELAVTSDWKVPRYRSVNVISAETYIRLLADYFDLHGEVTKLESSGFSSEDFTNVFDVYQLEDKEKDATLSVFDSSVISFSLSFEPQSKSDVATTKEEAELKFNQILKDLKSRFQPTDVVAIEFADVQVGYLENRMVAAANQVVEGHEVTMGASATFGDGGELLKVSGSFGIFSRQSDVETIPEAQAVSRLGAYWDNPFRVRATDDPGNNWLNVSPLSRDIYCENSKEIEFGSKCITTVDQVVRGYGVTTAADGAQLLVPSYSMYHDGHFIGAVSAVPGEHPQK</sequence>
<organism evidence="2">
    <name type="scientific">freshwater metagenome</name>
    <dbReference type="NCBI Taxonomy" id="449393"/>
    <lineage>
        <taxon>unclassified sequences</taxon>
        <taxon>metagenomes</taxon>
        <taxon>ecological metagenomes</taxon>
    </lineage>
</organism>
<evidence type="ECO:0000256" key="1">
    <source>
        <dbReference type="SAM" id="Phobius"/>
    </source>
</evidence>
<feature type="transmembrane region" description="Helical" evidence="1">
    <location>
        <begin position="51"/>
        <end position="72"/>
    </location>
</feature>
<proteinExistence type="predicted"/>
<gene>
    <name evidence="2" type="ORF">UFOPK2373_00600</name>
</gene>
<dbReference type="AlphaFoldDB" id="A0A6J6NLN7"/>
<protein>
    <submittedName>
        <fullName evidence="2">Unannotated protein</fullName>
    </submittedName>
</protein>